<dbReference type="GeneID" id="111360562"/>
<dbReference type="AlphaFoldDB" id="A0A9J7J138"/>
<dbReference type="Gene3D" id="2.30.30.140">
    <property type="match status" value="1"/>
</dbReference>
<keyword evidence="3" id="KW-1185">Reference proteome</keyword>
<evidence type="ECO:0000259" key="2">
    <source>
        <dbReference type="PROSITE" id="PS50304"/>
    </source>
</evidence>
<feature type="region of interest" description="Disordered" evidence="1">
    <location>
        <begin position="1"/>
        <end position="27"/>
    </location>
</feature>
<dbReference type="SUPFAM" id="SSF63748">
    <property type="entry name" value="Tudor/PWWP/MBT"/>
    <property type="match status" value="1"/>
</dbReference>
<dbReference type="SMART" id="SM00333">
    <property type="entry name" value="TUDOR"/>
    <property type="match status" value="1"/>
</dbReference>
<accession>A0A9J7J138</accession>
<dbReference type="KEGG" id="sliu:111360562"/>
<evidence type="ECO:0000313" key="4">
    <source>
        <dbReference type="RefSeq" id="XP_022832290.1"/>
    </source>
</evidence>
<dbReference type="Proteomes" id="UP000301870">
    <property type="component" value="Chromosome Z"/>
</dbReference>
<feature type="compositionally biased region" description="Basic and acidic residues" evidence="1">
    <location>
        <begin position="50"/>
        <end position="61"/>
    </location>
</feature>
<dbReference type="InterPro" id="IPR002999">
    <property type="entry name" value="Tudor"/>
</dbReference>
<evidence type="ECO:0000313" key="3">
    <source>
        <dbReference type="Proteomes" id="UP000301870"/>
    </source>
</evidence>
<feature type="compositionally biased region" description="Acidic residues" evidence="1">
    <location>
        <begin position="118"/>
        <end position="130"/>
    </location>
</feature>
<gene>
    <name evidence="4" type="primary">LOC111360562</name>
</gene>
<dbReference type="RefSeq" id="XP_022832290.1">
    <property type="nucleotide sequence ID" value="XM_022976522.1"/>
</dbReference>
<protein>
    <submittedName>
        <fullName evidence="4">Tudor domain-containing protein 1-like</fullName>
    </submittedName>
</protein>
<sequence length="346" mass="39072">MEERADTVKSPETMEGEDFLDMNKGPLGLRVTDQSSAVLSDKNDVIMEDISHYGEDTKEDPSTSSTDCLPPEHPACSKVTASPTISKNSETIQENSVDPGTDSVVNDPNTNEVSTQDSADESSTEDEEPVNNDMYPAYPPHPDNTYKCSVSLVYEAFWFSLNILWDEDTYRLYDDMLVGIQADAPNLLPLKEKYLFQNKPCIAIFPKDGLWYRAAVLQYSKRKSMLKVLYVDYGNIEDLPVADAREISVKWLQMPPATMFAKLYGMQLNYEVEFSILAKYYYKFILLTEGVFQINIMDYEGLVPLVELRNENGELVISHTAARWLPPAQSYAVPARTSLRLADMSN</sequence>
<dbReference type="PANTHER" id="PTHR16442">
    <property type="entry name" value="RING FINGER PROTEIN 17"/>
    <property type="match status" value="1"/>
</dbReference>
<organism evidence="3 4">
    <name type="scientific">Spodoptera litura</name>
    <name type="common">Asian cotton leafworm</name>
    <dbReference type="NCBI Taxonomy" id="69820"/>
    <lineage>
        <taxon>Eukaryota</taxon>
        <taxon>Metazoa</taxon>
        <taxon>Ecdysozoa</taxon>
        <taxon>Arthropoda</taxon>
        <taxon>Hexapoda</taxon>
        <taxon>Insecta</taxon>
        <taxon>Pterygota</taxon>
        <taxon>Neoptera</taxon>
        <taxon>Endopterygota</taxon>
        <taxon>Lepidoptera</taxon>
        <taxon>Glossata</taxon>
        <taxon>Ditrysia</taxon>
        <taxon>Noctuoidea</taxon>
        <taxon>Noctuidae</taxon>
        <taxon>Amphipyrinae</taxon>
        <taxon>Spodoptera</taxon>
    </lineage>
</organism>
<dbReference type="PROSITE" id="PS50304">
    <property type="entry name" value="TUDOR"/>
    <property type="match status" value="1"/>
</dbReference>
<proteinExistence type="predicted"/>
<reference evidence="4" key="1">
    <citation type="submission" date="2025-08" db="UniProtKB">
        <authorList>
            <consortium name="RefSeq"/>
        </authorList>
    </citation>
    <scope>IDENTIFICATION</scope>
    <source>
        <strain evidence="4">Ishihara</strain>
        <tissue evidence="4">Whole body</tissue>
    </source>
</reference>
<feature type="domain" description="Tudor" evidence="2">
    <location>
        <begin position="194"/>
        <end position="254"/>
    </location>
</feature>
<evidence type="ECO:0000256" key="1">
    <source>
        <dbReference type="SAM" id="MobiDB-lite"/>
    </source>
</evidence>
<feature type="region of interest" description="Disordered" evidence="1">
    <location>
        <begin position="50"/>
        <end position="133"/>
    </location>
</feature>
<feature type="compositionally biased region" description="Polar residues" evidence="1">
    <location>
        <begin position="79"/>
        <end position="113"/>
    </location>
</feature>
<dbReference type="OrthoDB" id="341421at2759"/>
<dbReference type="PANTHER" id="PTHR16442:SF1">
    <property type="entry name" value="RING FINGER PROTEIN 17"/>
    <property type="match status" value="1"/>
</dbReference>
<name>A0A9J7J138_SPOLT</name>
<dbReference type="Pfam" id="PF00567">
    <property type="entry name" value="TUDOR"/>
    <property type="match status" value="1"/>
</dbReference>